<protein>
    <submittedName>
        <fullName evidence="1">Uncharacterized protein</fullName>
    </submittedName>
</protein>
<evidence type="ECO:0000313" key="2">
    <source>
        <dbReference type="Proteomes" id="UP000324897"/>
    </source>
</evidence>
<proteinExistence type="predicted"/>
<dbReference type="Gramene" id="TVU37158">
    <property type="protein sequence ID" value="TVU37158"/>
    <property type="gene ID" value="EJB05_10458"/>
</dbReference>
<comment type="caution">
    <text evidence="1">The sequence shown here is derived from an EMBL/GenBank/DDBJ whole genome shotgun (WGS) entry which is preliminary data.</text>
</comment>
<reference evidence="1 2" key="1">
    <citation type="journal article" date="2019" name="Sci. Rep.">
        <title>A high-quality genome of Eragrostis curvula grass provides insights into Poaceae evolution and supports new strategies to enhance forage quality.</title>
        <authorList>
            <person name="Carballo J."/>
            <person name="Santos B.A.C.M."/>
            <person name="Zappacosta D."/>
            <person name="Garbus I."/>
            <person name="Selva J.P."/>
            <person name="Gallo C.A."/>
            <person name="Diaz A."/>
            <person name="Albertini E."/>
            <person name="Caccamo M."/>
            <person name="Echenique V."/>
        </authorList>
    </citation>
    <scope>NUCLEOTIDE SEQUENCE [LARGE SCALE GENOMIC DNA]</scope>
    <source>
        <strain evidence="2">cv. Victoria</strain>
        <tissue evidence="1">Leaf</tissue>
    </source>
</reference>
<dbReference type="EMBL" id="RWGY01000007">
    <property type="protein sequence ID" value="TVU37158.1"/>
    <property type="molecule type" value="Genomic_DNA"/>
</dbReference>
<dbReference type="OrthoDB" id="1738249at2759"/>
<keyword evidence="2" id="KW-1185">Reference proteome</keyword>
<gene>
    <name evidence="1" type="ORF">EJB05_10458</name>
</gene>
<organism evidence="1 2">
    <name type="scientific">Eragrostis curvula</name>
    <name type="common">weeping love grass</name>
    <dbReference type="NCBI Taxonomy" id="38414"/>
    <lineage>
        <taxon>Eukaryota</taxon>
        <taxon>Viridiplantae</taxon>
        <taxon>Streptophyta</taxon>
        <taxon>Embryophyta</taxon>
        <taxon>Tracheophyta</taxon>
        <taxon>Spermatophyta</taxon>
        <taxon>Magnoliopsida</taxon>
        <taxon>Liliopsida</taxon>
        <taxon>Poales</taxon>
        <taxon>Poaceae</taxon>
        <taxon>PACMAD clade</taxon>
        <taxon>Chloridoideae</taxon>
        <taxon>Eragrostideae</taxon>
        <taxon>Eragrostidinae</taxon>
        <taxon>Eragrostis</taxon>
    </lineage>
</organism>
<sequence>MIRPADHSAYQAVDRYGIHEIEGPLMVGGVEFLIPGTGLFRDFDVCRKLTTRQRFEAFLKFREQAFKTIAAELVSASKQPVDLVLFTAEDGQRFRNDYWFHYILFRDKSHISVPDDQTKENGADDAVTVGVRGDLMEDYKNNKESRMQQLRYDQMYLAYRKGLLNLDMSQLNNDPKSILQWLKSIGWSELSDVDLRRGLQSHMNLLKEHDMTKPESKKAALERINVEMGSALERRLYTSDWATLMGHYYNRMKVRNLARVCSVQAQAAGVILVKQALPLPEICKEQAVSTTPEVLKFPSMKQTVTESFKGWAGSLHRMREEFGRGAMKFGRGAERFRRGASGRFTNIFVPIATVATAAGVIDKEPKEFGAMELDFDCAALGGR</sequence>
<accession>A0A5J9VMY9</accession>
<evidence type="ECO:0000313" key="1">
    <source>
        <dbReference type="EMBL" id="TVU37158.1"/>
    </source>
</evidence>
<dbReference type="Proteomes" id="UP000324897">
    <property type="component" value="Chromosome 4"/>
</dbReference>
<name>A0A5J9VMY9_9POAL</name>
<dbReference type="AlphaFoldDB" id="A0A5J9VMY9"/>